<comment type="caution">
    <text evidence="2">The sequence shown here is derived from an EMBL/GenBank/DDBJ whole genome shotgun (WGS) entry which is preliminary data.</text>
</comment>
<accession>A0ABQ3FX92</accession>
<dbReference type="Proteomes" id="UP000626210">
    <property type="component" value="Unassembled WGS sequence"/>
</dbReference>
<dbReference type="RefSeq" id="WP_189685894.1">
    <property type="nucleotide sequence ID" value="NZ_BMYK01000002.1"/>
</dbReference>
<organism evidence="2 3">
    <name type="scientific">Pseudorhodoferax aquiterrae</name>
    <dbReference type="NCBI Taxonomy" id="747304"/>
    <lineage>
        <taxon>Bacteria</taxon>
        <taxon>Pseudomonadati</taxon>
        <taxon>Pseudomonadota</taxon>
        <taxon>Betaproteobacteria</taxon>
        <taxon>Burkholderiales</taxon>
        <taxon>Comamonadaceae</taxon>
    </lineage>
</organism>
<feature type="transmembrane region" description="Helical" evidence="1">
    <location>
        <begin position="73"/>
        <end position="94"/>
    </location>
</feature>
<feature type="transmembrane region" description="Helical" evidence="1">
    <location>
        <begin position="42"/>
        <end position="61"/>
    </location>
</feature>
<sequence>MPTDQLFPVVLGFVLGLAFALAIFVSDLAVRRLIHVGSLLDVALRLAVFAAIVFGASHLIGSFFGPLVRAHALGFWCSCVVGFIAPPWLAHFYFGRAERNNAG</sequence>
<name>A0ABQ3FX92_9BURK</name>
<evidence type="ECO:0000313" key="2">
    <source>
        <dbReference type="EMBL" id="GHC73735.1"/>
    </source>
</evidence>
<gene>
    <name evidence="2" type="ORF">GCM10007320_10630</name>
</gene>
<proteinExistence type="predicted"/>
<keyword evidence="1" id="KW-0812">Transmembrane</keyword>
<keyword evidence="3" id="KW-1185">Reference proteome</keyword>
<dbReference type="EMBL" id="BMYK01000002">
    <property type="protein sequence ID" value="GHC73735.1"/>
    <property type="molecule type" value="Genomic_DNA"/>
</dbReference>
<keyword evidence="1" id="KW-1133">Transmembrane helix</keyword>
<reference evidence="3" key="1">
    <citation type="journal article" date="2019" name="Int. J. Syst. Evol. Microbiol.">
        <title>The Global Catalogue of Microorganisms (GCM) 10K type strain sequencing project: providing services to taxonomists for standard genome sequencing and annotation.</title>
        <authorList>
            <consortium name="The Broad Institute Genomics Platform"/>
            <consortium name="The Broad Institute Genome Sequencing Center for Infectious Disease"/>
            <person name="Wu L."/>
            <person name="Ma J."/>
        </authorList>
    </citation>
    <scope>NUCLEOTIDE SEQUENCE [LARGE SCALE GENOMIC DNA]</scope>
    <source>
        <strain evidence="3">KCTC 23314</strain>
    </source>
</reference>
<evidence type="ECO:0000313" key="3">
    <source>
        <dbReference type="Proteomes" id="UP000626210"/>
    </source>
</evidence>
<evidence type="ECO:0000256" key="1">
    <source>
        <dbReference type="SAM" id="Phobius"/>
    </source>
</evidence>
<keyword evidence="1" id="KW-0472">Membrane</keyword>
<protein>
    <submittedName>
        <fullName evidence="2">Uncharacterized protein</fullName>
    </submittedName>
</protein>
<feature type="transmembrane region" description="Helical" evidence="1">
    <location>
        <begin position="6"/>
        <end position="30"/>
    </location>
</feature>